<dbReference type="Pfam" id="PF09640">
    <property type="entry name" value="DUF2027"/>
    <property type="match status" value="1"/>
</dbReference>
<dbReference type="PROSITE" id="PS50828">
    <property type="entry name" value="SMR"/>
    <property type="match status" value="1"/>
</dbReference>
<proteinExistence type="predicted"/>
<dbReference type="InterPro" id="IPR036063">
    <property type="entry name" value="Smr_dom_sf"/>
</dbReference>
<evidence type="ECO:0000313" key="4">
    <source>
        <dbReference type="Proteomes" id="UP001589688"/>
    </source>
</evidence>
<dbReference type="InterPro" id="IPR002625">
    <property type="entry name" value="Smr_dom"/>
</dbReference>
<feature type="compositionally biased region" description="Basic and acidic residues" evidence="1">
    <location>
        <begin position="62"/>
        <end position="73"/>
    </location>
</feature>
<dbReference type="Gene3D" id="3.30.1370.110">
    <property type="match status" value="1"/>
</dbReference>
<feature type="domain" description="Smr" evidence="2">
    <location>
        <begin position="345"/>
        <end position="409"/>
    </location>
</feature>
<organism evidence="3 4">
    <name type="scientific">Hallella seregens ATCC 51272</name>
    <dbReference type="NCBI Taxonomy" id="1336250"/>
    <lineage>
        <taxon>Bacteria</taxon>
        <taxon>Pseudomonadati</taxon>
        <taxon>Bacteroidota</taxon>
        <taxon>Bacteroidia</taxon>
        <taxon>Bacteroidales</taxon>
        <taxon>Prevotellaceae</taxon>
        <taxon>Hallella</taxon>
    </lineage>
</organism>
<evidence type="ECO:0000256" key="1">
    <source>
        <dbReference type="SAM" id="MobiDB-lite"/>
    </source>
</evidence>
<dbReference type="RefSeq" id="WP_027951935.1">
    <property type="nucleotide sequence ID" value="NZ_JADU01000009.1"/>
</dbReference>
<dbReference type="SUPFAM" id="SSF158949">
    <property type="entry name" value="Smr-associated domain-like"/>
    <property type="match status" value="1"/>
</dbReference>
<reference evidence="3 4" key="1">
    <citation type="submission" date="2024-09" db="EMBL/GenBank/DDBJ databases">
        <authorList>
            <person name="Sun Q."/>
            <person name="Mori K."/>
        </authorList>
    </citation>
    <scope>NUCLEOTIDE SEQUENCE [LARGE SCALE GENOMIC DNA]</scope>
    <source>
        <strain evidence="3 4">ATCC 51272</strain>
    </source>
</reference>
<dbReference type="Gene3D" id="2.60.40.1600">
    <property type="entry name" value="Smr-associated-like"/>
    <property type="match status" value="1"/>
</dbReference>
<gene>
    <name evidence="3" type="ORF">ACFFK8_02775</name>
</gene>
<evidence type="ECO:0000313" key="3">
    <source>
        <dbReference type="EMBL" id="MFB9896767.1"/>
    </source>
</evidence>
<protein>
    <submittedName>
        <fullName evidence="3">DUF2027 domain-containing protein</fullName>
    </submittedName>
</protein>
<feature type="region of interest" description="Disordered" evidence="1">
    <location>
        <begin position="62"/>
        <end position="81"/>
    </location>
</feature>
<comment type="caution">
    <text evidence="3">The sequence shown here is derived from an EMBL/GenBank/DDBJ whole genome shotgun (WGS) entry which is preliminary data.</text>
</comment>
<dbReference type="InterPro" id="IPR036781">
    <property type="entry name" value="Smr_assoc-like_sf"/>
</dbReference>
<dbReference type="EMBL" id="JBHLZF010000001">
    <property type="protein sequence ID" value="MFB9896767.1"/>
    <property type="molecule type" value="Genomic_DNA"/>
</dbReference>
<keyword evidence="4" id="KW-1185">Reference proteome</keyword>
<dbReference type="Proteomes" id="UP001589688">
    <property type="component" value="Unassembled WGS sequence"/>
</dbReference>
<dbReference type="InterPro" id="IPR018598">
    <property type="entry name" value="DUF2027"/>
</dbReference>
<feature type="region of interest" description="Disordered" evidence="1">
    <location>
        <begin position="270"/>
        <end position="309"/>
    </location>
</feature>
<dbReference type="Pfam" id="PF01713">
    <property type="entry name" value="Smr"/>
    <property type="match status" value="1"/>
</dbReference>
<name>A0ABV5ZHB8_9BACT</name>
<accession>A0ABV5ZHB8</accession>
<evidence type="ECO:0000259" key="2">
    <source>
        <dbReference type="PROSITE" id="PS50828"/>
    </source>
</evidence>
<sequence>MKIGDKVRFLSETGGGKVAGFKGKNLVLVEDEDGFQIPTPLNEVVVVSADDYSTATLINRRAEAQERHAEETPLSRGGRSVKAMMREGQDEEVDMTVEDTVDDSREVTFRPKAEERQGGNRLSAWLAFVPLDAKQLANPRFEVYFVNDSNYHMQFAYLAAEGNSWTLRAQAEVEPNTKLFVEEIGREEINHLSQVAVQLVAYKRDKPFVRKPAVDVTLRIDPLRFYKAHTFEDSAFFETPALLYAVVENDSPARPLVVDARQLKREMYRSAREDEPAQSAAPLASGQRGPLPGRYADDQRRGDKRHSPYMRHRGLDDAIVVDLHAGEVLDTTQGMQPGEILEYQLKIFHDTMAQYASRHGQKLIFIHGKGEGVLRRALINALTYKYKGYTYQDASFQEYGYGATQVTIK</sequence>